<keyword evidence="4" id="KW-0808">Transferase</keyword>
<evidence type="ECO:0000256" key="2">
    <source>
        <dbReference type="ARBA" id="ARBA00012544"/>
    </source>
</evidence>
<keyword evidence="3" id="KW-0328">Glycosyltransferase</keyword>
<proteinExistence type="inferred from homology"/>
<dbReference type="AlphaFoldDB" id="A0A1I8B3A5"/>
<organism evidence="6 7">
    <name type="scientific">Meloidogyne hapla</name>
    <name type="common">Root-knot nematode worm</name>
    <dbReference type="NCBI Taxonomy" id="6305"/>
    <lineage>
        <taxon>Eukaryota</taxon>
        <taxon>Metazoa</taxon>
        <taxon>Ecdysozoa</taxon>
        <taxon>Nematoda</taxon>
        <taxon>Chromadorea</taxon>
        <taxon>Rhabditida</taxon>
        <taxon>Tylenchina</taxon>
        <taxon>Tylenchomorpha</taxon>
        <taxon>Tylenchoidea</taxon>
        <taxon>Meloidogynidae</taxon>
        <taxon>Meloidogyninae</taxon>
        <taxon>Meloidogyne</taxon>
    </lineage>
</organism>
<feature type="transmembrane region" description="Helical" evidence="5">
    <location>
        <begin position="60"/>
        <end position="80"/>
    </location>
</feature>
<dbReference type="PANTHER" id="PTHR48043:SF145">
    <property type="entry name" value="FI06409P-RELATED"/>
    <property type="match status" value="1"/>
</dbReference>
<protein>
    <recommendedName>
        <fullName evidence="2">glucuronosyltransferase</fullName>
        <ecNumber evidence="2">2.4.1.17</ecNumber>
    </recommendedName>
</protein>
<dbReference type="InterPro" id="IPR050271">
    <property type="entry name" value="UDP-glycosyltransferase"/>
</dbReference>
<sequence>MFVQINVEFQQDTELNTWQNILIYPKQPNFSNLLLHHAVYFYQSLIHQINRRVFNKLKKLKFSLGIAEIGMVSSGFAIFYELGITKMIGTSATPASPPFYHFMGLPMPYEVPEHFTAQPGDGFVNSEIRRNGSDRQRENKSEIEQLIQTYLQIYSNVFSRREPITSLSQIIANVRYLLINHPQIAAYPRTINEKIGFIGGIAINAQNFEKFRLKAMNNQIIETVWHGDYDILNHSECVAVVSFGTIVTFLGISRHQLEAIFTAFSQQYCQFIFRADIFVQYYTDYDQVPVQVPNNVHLFYQMIDLKGILGNF</sequence>
<keyword evidence="5" id="KW-1133">Transmembrane helix</keyword>
<dbReference type="PANTHER" id="PTHR48043">
    <property type="entry name" value="EG:EG0003.4 PROTEIN-RELATED"/>
    <property type="match status" value="1"/>
</dbReference>
<evidence type="ECO:0000313" key="6">
    <source>
        <dbReference type="Proteomes" id="UP000095281"/>
    </source>
</evidence>
<dbReference type="EC" id="2.4.1.17" evidence="2"/>
<evidence type="ECO:0000256" key="4">
    <source>
        <dbReference type="ARBA" id="ARBA00022679"/>
    </source>
</evidence>
<evidence type="ECO:0000256" key="3">
    <source>
        <dbReference type="ARBA" id="ARBA00022676"/>
    </source>
</evidence>
<comment type="similarity">
    <text evidence="1">Belongs to the UDP-glycosyltransferase family.</text>
</comment>
<reference evidence="7" key="1">
    <citation type="submission" date="2016-11" db="UniProtKB">
        <authorList>
            <consortium name="WormBaseParasite"/>
        </authorList>
    </citation>
    <scope>IDENTIFICATION</scope>
</reference>
<dbReference type="SUPFAM" id="SSF53756">
    <property type="entry name" value="UDP-Glycosyltransferase/glycogen phosphorylase"/>
    <property type="match status" value="1"/>
</dbReference>
<evidence type="ECO:0000313" key="7">
    <source>
        <dbReference type="WBParaSite" id="MhA1_Contig13.frz3.gene2"/>
    </source>
</evidence>
<dbReference type="GO" id="GO:0015020">
    <property type="term" value="F:glucuronosyltransferase activity"/>
    <property type="evidence" value="ECO:0007669"/>
    <property type="project" value="UniProtKB-EC"/>
</dbReference>
<keyword evidence="5" id="KW-0812">Transmembrane</keyword>
<evidence type="ECO:0000256" key="1">
    <source>
        <dbReference type="ARBA" id="ARBA00009995"/>
    </source>
</evidence>
<evidence type="ECO:0000256" key="5">
    <source>
        <dbReference type="SAM" id="Phobius"/>
    </source>
</evidence>
<keyword evidence="6" id="KW-1185">Reference proteome</keyword>
<dbReference type="WBParaSite" id="MhA1_Contig13.frz3.gene2">
    <property type="protein sequence ID" value="MhA1_Contig13.frz3.gene2"/>
    <property type="gene ID" value="MhA1_Contig13.frz3.gene2"/>
</dbReference>
<dbReference type="Proteomes" id="UP000095281">
    <property type="component" value="Unplaced"/>
</dbReference>
<accession>A0A1I8B3A5</accession>
<keyword evidence="5" id="KW-0472">Membrane</keyword>
<name>A0A1I8B3A5_MELHA</name>